<evidence type="ECO:0000256" key="2">
    <source>
        <dbReference type="ARBA" id="ARBA00005993"/>
    </source>
</evidence>
<dbReference type="GO" id="GO:0005634">
    <property type="term" value="C:nucleus"/>
    <property type="evidence" value="ECO:0007669"/>
    <property type="project" value="UniProtKB-SubCell"/>
</dbReference>
<dbReference type="GO" id="GO:0008270">
    <property type="term" value="F:zinc ion binding"/>
    <property type="evidence" value="ECO:0007669"/>
    <property type="project" value="UniProtKB-KW"/>
</dbReference>
<evidence type="ECO:0000313" key="13">
    <source>
        <dbReference type="EMBL" id="PIC24538.1"/>
    </source>
</evidence>
<dbReference type="Gene3D" id="3.30.50.10">
    <property type="entry name" value="Erythroid Transcription Factor GATA-1, subunit A"/>
    <property type="match status" value="1"/>
</dbReference>
<comment type="subcellular location">
    <subcellularLocation>
        <location evidence="1">Nucleus</location>
    </subcellularLocation>
</comment>
<evidence type="ECO:0008006" key="15">
    <source>
        <dbReference type="Google" id="ProtNLM"/>
    </source>
</evidence>
<evidence type="ECO:0000256" key="5">
    <source>
        <dbReference type="ARBA" id="ARBA00022833"/>
    </source>
</evidence>
<dbReference type="AlphaFoldDB" id="A0A2G5TBC5"/>
<feature type="domain" description="NR LBD" evidence="12">
    <location>
        <begin position="154"/>
        <end position="400"/>
    </location>
</feature>
<dbReference type="Proteomes" id="UP000230233">
    <property type="component" value="Chromosome V"/>
</dbReference>
<dbReference type="Gene3D" id="1.10.565.10">
    <property type="entry name" value="Retinoid X Receptor"/>
    <property type="match status" value="1"/>
</dbReference>
<dbReference type="InterPro" id="IPR002900">
    <property type="entry name" value="DUF38/FTH_CAE_spp"/>
</dbReference>
<evidence type="ECO:0000256" key="1">
    <source>
        <dbReference type="ARBA" id="ARBA00004123"/>
    </source>
</evidence>
<keyword evidence="6" id="KW-0805">Transcription regulation</keyword>
<evidence type="ECO:0000256" key="3">
    <source>
        <dbReference type="ARBA" id="ARBA00022723"/>
    </source>
</evidence>
<evidence type="ECO:0000256" key="9">
    <source>
        <dbReference type="ARBA" id="ARBA00023170"/>
    </source>
</evidence>
<name>A0A2G5TBC5_9PELO</name>
<dbReference type="SUPFAM" id="SSF57716">
    <property type="entry name" value="Glucocorticoid receptor-like (DNA-binding domain)"/>
    <property type="match status" value="1"/>
</dbReference>
<proteinExistence type="inferred from homology"/>
<organism evidence="13 14">
    <name type="scientific">Caenorhabditis nigoni</name>
    <dbReference type="NCBI Taxonomy" id="1611254"/>
    <lineage>
        <taxon>Eukaryota</taxon>
        <taxon>Metazoa</taxon>
        <taxon>Ecdysozoa</taxon>
        <taxon>Nematoda</taxon>
        <taxon>Chromadorea</taxon>
        <taxon>Rhabditida</taxon>
        <taxon>Rhabditina</taxon>
        <taxon>Rhabditomorpha</taxon>
        <taxon>Rhabditoidea</taxon>
        <taxon>Rhabditidae</taxon>
        <taxon>Peloderinae</taxon>
        <taxon>Caenorhabditis</taxon>
    </lineage>
</organism>
<evidence type="ECO:0000256" key="10">
    <source>
        <dbReference type="ARBA" id="ARBA00023242"/>
    </source>
</evidence>
<dbReference type="InterPro" id="IPR013088">
    <property type="entry name" value="Znf_NHR/GATA"/>
</dbReference>
<sequence length="721" mass="84062">MPAPLFLSGPCEVCGLQTNGRHFGVMSCRACASFFRRAENWKKDKKPCEKDGNCHILINGKYPCKPCRLQKCYEVGMDSNRFQTNRDLISSSMKKVPESLATFLGRPAFILCCEPAKIAVNKTFIDMTYLVDAAAKMFQRQPSHNFRPFQYQNSLEKLALTLDDMRLKAPDERMLKIRKMGKAESIFIWEQSFLRAVEWLASFPEYNELENYIKLEIVKAAWIGWTRLEKLAETADYQRKLVLADNVYMLGDDTCLDFGNFEFDLTWCTNYTMEQLEFYISPQLEQYCQQCVQDLVELAPTNIELNYMLLQISLYHAGNKCQGKVLEACEKLMQTQADHLHEYYVNKMKQPYYSGRLAKMLRINKGIEADMRGRAERNQLATLFNVLKIEFSHPDILKLRKVSSGIHNCVDDLKPDANIKSYTTRLERHLHSTVIELTSGAYKEIEYFPGKSGGCVNNHYFKKLDARAQSLKDAEIILKNQKTCMEELRLVYQCFFVYNLKNENKLGWYSEKFSVAFGEILRRRSTPLKTKRFAISCKYQNEVMAILPHIDPNSLKILEILYPSKQEKLQFESIVKVSFEVDRISKTTQWRNAEQLISNYLIITTPIQKIDILHFHNLNILMDCLSSEDVFYLKTNLLGNLTFQKFRISFLSSTIDESLHELIGEPYRTVPNIKKVWYFRIPDTEYYMHISLDIHNLMYDNGSPKLKTVVINRVRQEETPF</sequence>
<gene>
    <name evidence="13" type="primary">Cnig_chr_V.g17840</name>
    <name evidence="13" type="ORF">B9Z55_017840</name>
</gene>
<dbReference type="PANTHER" id="PTHR45680">
    <property type="entry name" value="NUCLEAR HORMONE RECEPTOR FAMILY"/>
    <property type="match status" value="1"/>
</dbReference>
<evidence type="ECO:0000256" key="8">
    <source>
        <dbReference type="ARBA" id="ARBA00023163"/>
    </source>
</evidence>
<comment type="caution">
    <text evidence="13">The sequence shown here is derived from an EMBL/GenBank/DDBJ whole genome shotgun (WGS) entry which is preliminary data.</text>
</comment>
<feature type="domain" description="Nuclear receptor" evidence="11">
    <location>
        <begin position="8"/>
        <end position="84"/>
    </location>
</feature>
<dbReference type="EMBL" id="PDUG01000005">
    <property type="protein sequence ID" value="PIC24538.1"/>
    <property type="molecule type" value="Genomic_DNA"/>
</dbReference>
<dbReference type="Pfam" id="PF01827">
    <property type="entry name" value="FTH"/>
    <property type="match status" value="1"/>
</dbReference>
<keyword evidence="14" id="KW-1185">Reference proteome</keyword>
<dbReference type="InterPro" id="IPR035500">
    <property type="entry name" value="NHR-like_dom_sf"/>
</dbReference>
<dbReference type="PROSITE" id="PS51843">
    <property type="entry name" value="NR_LBD"/>
    <property type="match status" value="1"/>
</dbReference>
<evidence type="ECO:0000256" key="6">
    <source>
        <dbReference type="ARBA" id="ARBA00023015"/>
    </source>
</evidence>
<accession>A0A2G5TBC5</accession>
<dbReference type="InterPro" id="IPR051152">
    <property type="entry name" value="C.elegans_Orphan_NR"/>
</dbReference>
<dbReference type="InterPro" id="IPR049636">
    <property type="entry name" value="HNF4-like_DBD"/>
</dbReference>
<dbReference type="CDD" id="cd06960">
    <property type="entry name" value="NR_DBD_HNF4A"/>
    <property type="match status" value="1"/>
</dbReference>
<evidence type="ECO:0000259" key="12">
    <source>
        <dbReference type="PROSITE" id="PS51843"/>
    </source>
</evidence>
<dbReference type="Pfam" id="PF00105">
    <property type="entry name" value="zf-C4"/>
    <property type="match status" value="1"/>
</dbReference>
<dbReference type="PRINTS" id="PR00047">
    <property type="entry name" value="STROIDFINGER"/>
</dbReference>
<dbReference type="SMART" id="SM00399">
    <property type="entry name" value="ZnF_C4"/>
    <property type="match status" value="1"/>
</dbReference>
<dbReference type="InterPro" id="IPR001628">
    <property type="entry name" value="Znf_hrmn_rcpt"/>
</dbReference>
<evidence type="ECO:0000259" key="11">
    <source>
        <dbReference type="PROSITE" id="PS51030"/>
    </source>
</evidence>
<dbReference type="SUPFAM" id="SSF48508">
    <property type="entry name" value="Nuclear receptor ligand-binding domain"/>
    <property type="match status" value="1"/>
</dbReference>
<keyword evidence="7" id="KW-0238">DNA-binding</keyword>
<dbReference type="SMART" id="SM00430">
    <property type="entry name" value="HOLI"/>
    <property type="match status" value="1"/>
</dbReference>
<evidence type="ECO:0000256" key="4">
    <source>
        <dbReference type="ARBA" id="ARBA00022771"/>
    </source>
</evidence>
<keyword evidence="10" id="KW-0539">Nucleus</keyword>
<keyword evidence="5" id="KW-0862">Zinc</keyword>
<dbReference type="PANTHER" id="PTHR45680:SF28">
    <property type="entry name" value="NUCLEAR HORMONE RECEPTOR FAMILY-RELATED"/>
    <property type="match status" value="1"/>
</dbReference>
<keyword evidence="4" id="KW-0863">Zinc-finger</keyword>
<dbReference type="GO" id="GO:0000978">
    <property type="term" value="F:RNA polymerase II cis-regulatory region sequence-specific DNA binding"/>
    <property type="evidence" value="ECO:0007669"/>
    <property type="project" value="InterPro"/>
</dbReference>
<dbReference type="GO" id="GO:0003700">
    <property type="term" value="F:DNA-binding transcription factor activity"/>
    <property type="evidence" value="ECO:0007669"/>
    <property type="project" value="InterPro"/>
</dbReference>
<protein>
    <recommendedName>
        <fullName evidence="15">Nuclear receptor domain-containing protein</fullName>
    </recommendedName>
</protein>
<comment type="similarity">
    <text evidence="2">Belongs to the nuclear hormone receptor family.</text>
</comment>
<keyword evidence="9" id="KW-0675">Receptor</keyword>
<evidence type="ECO:0000313" key="14">
    <source>
        <dbReference type="Proteomes" id="UP000230233"/>
    </source>
</evidence>
<reference evidence="14" key="1">
    <citation type="submission" date="2017-10" db="EMBL/GenBank/DDBJ databases">
        <title>Rapid genome shrinkage in a self-fertile nematode reveals novel sperm competition proteins.</title>
        <authorList>
            <person name="Yin D."/>
            <person name="Schwarz E.M."/>
            <person name="Thomas C.G."/>
            <person name="Felde R.L."/>
            <person name="Korf I.F."/>
            <person name="Cutter A.D."/>
            <person name="Schartner C.M."/>
            <person name="Ralston E.J."/>
            <person name="Meyer B.J."/>
            <person name="Haag E.S."/>
        </authorList>
    </citation>
    <scope>NUCLEOTIDE SEQUENCE [LARGE SCALE GENOMIC DNA]</scope>
    <source>
        <strain evidence="14">JU1422</strain>
    </source>
</reference>
<keyword evidence="3" id="KW-0479">Metal-binding</keyword>
<keyword evidence="8" id="KW-0804">Transcription</keyword>
<dbReference type="PROSITE" id="PS51030">
    <property type="entry name" value="NUCLEAR_REC_DBD_2"/>
    <property type="match status" value="1"/>
</dbReference>
<evidence type="ECO:0000256" key="7">
    <source>
        <dbReference type="ARBA" id="ARBA00023125"/>
    </source>
</evidence>
<dbReference type="Pfam" id="PF00104">
    <property type="entry name" value="Hormone_recep"/>
    <property type="match status" value="1"/>
</dbReference>
<dbReference type="InterPro" id="IPR000536">
    <property type="entry name" value="Nucl_hrmn_rcpt_lig-bd"/>
</dbReference>